<dbReference type="RefSeq" id="WP_244157027.1">
    <property type="nucleotide sequence ID" value="NZ_FNIZ01000002.1"/>
</dbReference>
<evidence type="ECO:0000259" key="2">
    <source>
        <dbReference type="Pfam" id="PF13702"/>
    </source>
</evidence>
<keyword evidence="1" id="KW-1133">Transmembrane helix</keyword>
<dbReference type="Pfam" id="PF13702">
    <property type="entry name" value="Lysozyme_like"/>
    <property type="match status" value="1"/>
</dbReference>
<dbReference type="CDD" id="cd16891">
    <property type="entry name" value="CwlT-like"/>
    <property type="match status" value="1"/>
</dbReference>
<gene>
    <name evidence="3" type="ORF">SAMN05421677_10237</name>
</gene>
<feature type="transmembrane region" description="Helical" evidence="1">
    <location>
        <begin position="12"/>
        <end position="30"/>
    </location>
</feature>
<dbReference type="InterPro" id="IPR023346">
    <property type="entry name" value="Lysozyme-like_dom_sf"/>
</dbReference>
<dbReference type="STRING" id="240303.SAMN05421677_10237"/>
<keyword evidence="4" id="KW-1185">Reference proteome</keyword>
<name>A0A1H0FK65_HALAD</name>
<dbReference type="Gene3D" id="1.10.530.10">
    <property type="match status" value="1"/>
</dbReference>
<proteinExistence type="predicted"/>
<reference evidence="4" key="1">
    <citation type="submission" date="2016-10" db="EMBL/GenBank/DDBJ databases">
        <authorList>
            <person name="Varghese N."/>
            <person name="Submissions S."/>
        </authorList>
    </citation>
    <scope>NUCLEOTIDE SEQUENCE [LARGE SCALE GENOMIC DNA]</scope>
    <source>
        <strain evidence="4">CGMCC 1.3703</strain>
    </source>
</reference>
<dbReference type="Proteomes" id="UP000198860">
    <property type="component" value="Unassembled WGS sequence"/>
</dbReference>
<keyword evidence="1" id="KW-0472">Membrane</keyword>
<evidence type="ECO:0000256" key="1">
    <source>
        <dbReference type="SAM" id="Phobius"/>
    </source>
</evidence>
<dbReference type="EMBL" id="FNIZ01000002">
    <property type="protein sequence ID" value="SDN95168.1"/>
    <property type="molecule type" value="Genomic_DNA"/>
</dbReference>
<organism evidence="3 4">
    <name type="scientific">Halobacillus aidingensis</name>
    <dbReference type="NCBI Taxonomy" id="240303"/>
    <lineage>
        <taxon>Bacteria</taxon>
        <taxon>Bacillati</taxon>
        <taxon>Bacillota</taxon>
        <taxon>Bacilli</taxon>
        <taxon>Bacillales</taxon>
        <taxon>Bacillaceae</taxon>
        <taxon>Halobacillus</taxon>
    </lineage>
</organism>
<protein>
    <submittedName>
        <fullName evidence="3">Lysozyme-like</fullName>
    </submittedName>
</protein>
<dbReference type="AlphaFoldDB" id="A0A1H0FK65"/>
<feature type="domain" description="CwlT-like lysozyme" evidence="2">
    <location>
        <begin position="54"/>
        <end position="203"/>
    </location>
</feature>
<sequence>MNKKNHRNKNRSWGAFLLPIFLLGLVFFTMKSQLGDGIMSSWTTVEESEPDLPQQVLQYEDEIETYAEQEGIGEYKDILLALMMQESGGRGDDPMQASESHCGEVGCIGNPELSIEQGVAYFAKTLERSDGDVKLALQSYNFGAGFIDFVMNNGGKYTQDLAIEFSSKKYEELKHTGKYSCIREEAEQYDACYGDIYYVDAVLDHYEEDGDLIASSS</sequence>
<evidence type="ECO:0000313" key="4">
    <source>
        <dbReference type="Proteomes" id="UP000198860"/>
    </source>
</evidence>
<dbReference type="SUPFAM" id="SSF53955">
    <property type="entry name" value="Lysozyme-like"/>
    <property type="match status" value="1"/>
</dbReference>
<accession>A0A1H0FK65</accession>
<keyword evidence="1" id="KW-0812">Transmembrane</keyword>
<evidence type="ECO:0000313" key="3">
    <source>
        <dbReference type="EMBL" id="SDN95168.1"/>
    </source>
</evidence>
<dbReference type="InterPro" id="IPR047194">
    <property type="entry name" value="CwlT-like_lysozyme"/>
</dbReference>